<proteinExistence type="predicted"/>
<feature type="region of interest" description="Disordered" evidence="1">
    <location>
        <begin position="40"/>
        <end position="76"/>
    </location>
</feature>
<feature type="compositionally biased region" description="Pro residues" evidence="1">
    <location>
        <begin position="364"/>
        <end position="376"/>
    </location>
</feature>
<name>A0AAD6YCH9_9AGAR</name>
<feature type="region of interest" description="Disordered" evidence="1">
    <location>
        <begin position="362"/>
        <end position="388"/>
    </location>
</feature>
<dbReference type="Proteomes" id="UP001219525">
    <property type="component" value="Unassembled WGS sequence"/>
</dbReference>
<organism evidence="2 3">
    <name type="scientific">Mycena pura</name>
    <dbReference type="NCBI Taxonomy" id="153505"/>
    <lineage>
        <taxon>Eukaryota</taxon>
        <taxon>Fungi</taxon>
        <taxon>Dikarya</taxon>
        <taxon>Basidiomycota</taxon>
        <taxon>Agaricomycotina</taxon>
        <taxon>Agaricomycetes</taxon>
        <taxon>Agaricomycetidae</taxon>
        <taxon>Agaricales</taxon>
        <taxon>Marasmiineae</taxon>
        <taxon>Mycenaceae</taxon>
        <taxon>Mycena</taxon>
    </lineage>
</organism>
<accession>A0AAD6YCH9</accession>
<protein>
    <submittedName>
        <fullName evidence="2">Uncharacterized protein</fullName>
    </submittedName>
</protein>
<dbReference type="EMBL" id="JARJCW010000031">
    <property type="protein sequence ID" value="KAJ7209115.1"/>
    <property type="molecule type" value="Genomic_DNA"/>
</dbReference>
<evidence type="ECO:0000256" key="1">
    <source>
        <dbReference type="SAM" id="MobiDB-lite"/>
    </source>
</evidence>
<feature type="compositionally biased region" description="Polar residues" evidence="1">
    <location>
        <begin position="53"/>
        <end position="72"/>
    </location>
</feature>
<keyword evidence="3" id="KW-1185">Reference proteome</keyword>
<reference evidence="2" key="1">
    <citation type="submission" date="2023-03" db="EMBL/GenBank/DDBJ databases">
        <title>Massive genome expansion in bonnet fungi (Mycena s.s.) driven by repeated elements and novel gene families across ecological guilds.</title>
        <authorList>
            <consortium name="Lawrence Berkeley National Laboratory"/>
            <person name="Harder C.B."/>
            <person name="Miyauchi S."/>
            <person name="Viragh M."/>
            <person name="Kuo A."/>
            <person name="Thoen E."/>
            <person name="Andreopoulos B."/>
            <person name="Lu D."/>
            <person name="Skrede I."/>
            <person name="Drula E."/>
            <person name="Henrissat B."/>
            <person name="Morin E."/>
            <person name="Kohler A."/>
            <person name="Barry K."/>
            <person name="LaButti K."/>
            <person name="Morin E."/>
            <person name="Salamov A."/>
            <person name="Lipzen A."/>
            <person name="Mereny Z."/>
            <person name="Hegedus B."/>
            <person name="Baldrian P."/>
            <person name="Stursova M."/>
            <person name="Weitz H."/>
            <person name="Taylor A."/>
            <person name="Grigoriev I.V."/>
            <person name="Nagy L.G."/>
            <person name="Martin F."/>
            <person name="Kauserud H."/>
        </authorList>
    </citation>
    <scope>NUCLEOTIDE SEQUENCE</scope>
    <source>
        <strain evidence="2">9144</strain>
    </source>
</reference>
<evidence type="ECO:0000313" key="3">
    <source>
        <dbReference type="Proteomes" id="UP001219525"/>
    </source>
</evidence>
<gene>
    <name evidence="2" type="ORF">GGX14DRAFT_395234</name>
</gene>
<dbReference type="AlphaFoldDB" id="A0AAD6YCH9"/>
<comment type="caution">
    <text evidence="2">The sequence shown here is derived from an EMBL/GenBank/DDBJ whole genome shotgun (WGS) entry which is preliminary data.</text>
</comment>
<evidence type="ECO:0000313" key="2">
    <source>
        <dbReference type="EMBL" id="KAJ7209115.1"/>
    </source>
</evidence>
<sequence length="474" mass="51244">MSGGRRSLANLTGTTQGSAFHELIVVPTLIPELARPFINPGSDAPPLGRARASSHTAETETQSDATSEPPSNSDEHVNDARLLYVHVTLEWSERPTLARSRARPKKQHESKLVPRAVDVLTTSRVAFIPIALGAHGYGDTYMAGIASGPAMRISWSGSAGGKTGAAVVLFDTDWKIIIDKLRSALTASRKLDTICVIFDLDTMEGFKTRPKRIHSPDFYEPELSFGTHVPNTEHCTPAQLALGSAIDEIKAAHSCAEHGTCFINADLQHLEMNRFRLQMWGQAVVSGKSAASDPPPKELLVTWTGAGAVVASTLKPRGRSGPFPAQQFPIASTSTSDTANLLLTTMVPVMAMMAQNMVGNFPRTPAPAPNGPPALPRSPVAASSPPPAIEDDLDVFMDAFRRAKKIPDEVINNAKVQLRDGRYTPDILCEPSVTLERLTELTGLAEGEVHQLKKFAREWSGKIEGKRARRGIQF</sequence>